<dbReference type="EMBL" id="AJWY01007120">
    <property type="protein sequence ID" value="EKC64935.1"/>
    <property type="molecule type" value="Genomic_DNA"/>
</dbReference>
<evidence type="ECO:0000313" key="7">
    <source>
        <dbReference type="EMBL" id="EKC64935.1"/>
    </source>
</evidence>
<dbReference type="InterPro" id="IPR025896">
    <property type="entry name" value="Spi_Prtas-inh"/>
</dbReference>
<accession>K1TER5</accession>
<dbReference type="Gene3D" id="3.90.70.50">
    <property type="entry name" value="Peptidase C10, streptopain"/>
    <property type="match status" value="1"/>
</dbReference>
<evidence type="ECO:0000256" key="5">
    <source>
        <dbReference type="ARBA" id="ARBA00022807"/>
    </source>
</evidence>
<dbReference type="GO" id="GO:0008234">
    <property type="term" value="F:cysteine-type peptidase activity"/>
    <property type="evidence" value="ECO:0007669"/>
    <property type="project" value="UniProtKB-KW"/>
</dbReference>
<feature type="domain" description="Spi protease inhibitor" evidence="6">
    <location>
        <begin position="3"/>
        <end position="39"/>
    </location>
</feature>
<dbReference type="InterPro" id="IPR038765">
    <property type="entry name" value="Papain-like_cys_pep_sf"/>
</dbReference>
<comment type="similarity">
    <text evidence="1">Belongs to the peptidase C10 family.</text>
</comment>
<gene>
    <name evidence="7" type="ORF">LEA_10595</name>
</gene>
<dbReference type="Pfam" id="PF13734">
    <property type="entry name" value="Inhibitor_I69"/>
    <property type="match status" value="1"/>
</dbReference>
<comment type="caution">
    <text evidence="7">The sequence shown here is derived from an EMBL/GenBank/DDBJ whole genome shotgun (WGS) entry which is preliminary data.</text>
</comment>
<evidence type="ECO:0000256" key="3">
    <source>
        <dbReference type="ARBA" id="ARBA00022729"/>
    </source>
</evidence>
<keyword evidence="2" id="KW-0645">Protease</keyword>
<dbReference type="Pfam" id="PF01640">
    <property type="entry name" value="Peptidase_C10"/>
    <property type="match status" value="1"/>
</dbReference>
<name>K1TER5_9ZZZZ</name>
<protein>
    <submittedName>
        <fullName evidence="7">Peptidase C10 family protein</fullName>
    </submittedName>
</protein>
<sequence>MRQSNAYTVVGRNRNGFVVLANDDAFKAVIGYSDEGTFGDNPALGWFLDRINDASLRTASTGSQVIPAGCKSSVEHLVTTKWGQDAPFNSQCPQVNDKNCWVGCVATAMAQIMSVYQYPSRGKGVASYS</sequence>
<dbReference type="GO" id="GO:0006508">
    <property type="term" value="P:proteolysis"/>
    <property type="evidence" value="ECO:0007669"/>
    <property type="project" value="UniProtKB-KW"/>
</dbReference>
<evidence type="ECO:0000259" key="6">
    <source>
        <dbReference type="Pfam" id="PF13734"/>
    </source>
</evidence>
<organism evidence="7">
    <name type="scientific">human gut metagenome</name>
    <dbReference type="NCBI Taxonomy" id="408170"/>
    <lineage>
        <taxon>unclassified sequences</taxon>
        <taxon>metagenomes</taxon>
        <taxon>organismal metagenomes</taxon>
    </lineage>
</organism>
<keyword evidence="5" id="KW-0788">Thiol protease</keyword>
<reference evidence="7" key="1">
    <citation type="journal article" date="2013" name="Environ. Microbiol.">
        <title>Microbiota from the distal guts of lean and obese adolescents exhibit partial functional redundancy besides clear differences in community structure.</title>
        <authorList>
            <person name="Ferrer M."/>
            <person name="Ruiz A."/>
            <person name="Lanza F."/>
            <person name="Haange S.B."/>
            <person name="Oberbach A."/>
            <person name="Till H."/>
            <person name="Bargiela R."/>
            <person name="Campoy C."/>
            <person name="Segura M.T."/>
            <person name="Richter M."/>
            <person name="von Bergen M."/>
            <person name="Seifert J."/>
            <person name="Suarez A."/>
        </authorList>
    </citation>
    <scope>NUCLEOTIDE SEQUENCE</scope>
</reference>
<evidence type="ECO:0000256" key="2">
    <source>
        <dbReference type="ARBA" id="ARBA00022670"/>
    </source>
</evidence>
<dbReference type="AlphaFoldDB" id="K1TER5"/>
<dbReference type="InterPro" id="IPR044934">
    <property type="entry name" value="Streptopain_sf"/>
</dbReference>
<evidence type="ECO:0000256" key="4">
    <source>
        <dbReference type="ARBA" id="ARBA00022801"/>
    </source>
</evidence>
<dbReference type="SUPFAM" id="SSF54001">
    <property type="entry name" value="Cysteine proteinases"/>
    <property type="match status" value="1"/>
</dbReference>
<feature type="non-terminal residue" evidence="7">
    <location>
        <position position="129"/>
    </location>
</feature>
<keyword evidence="3" id="KW-0732">Signal</keyword>
<keyword evidence="4" id="KW-0378">Hydrolase</keyword>
<dbReference type="InterPro" id="IPR000200">
    <property type="entry name" value="Peptidase_C10"/>
</dbReference>
<evidence type="ECO:0000256" key="1">
    <source>
        <dbReference type="ARBA" id="ARBA00009693"/>
    </source>
</evidence>
<proteinExistence type="inferred from homology"/>